<protein>
    <recommendedName>
        <fullName evidence="1">GAF domain-containing protein</fullName>
    </recommendedName>
</protein>
<sequence>MTLTSAPPKAKLVRAIEVWRCDDSGQRLTLASGAYGDDDELRSGSESMSFCLGEGLPGMAWRDRSPVVMHDLQAGEFLRAELAERVGLSSGIAVPCLHRQQVAGVVTFLCDHGQDAEGAFEVWRRNQRDELALSGSYYANLDRFGLISQYVKFPKRAGLPGKVWSEQSPKLVGNLGSSKEFMRAAGARAEGLNAALGLPIFSSPLEIDSVVCLLSSARSPIASVIEVWTPAEPDDEGTDSLTLRSAFYGPYVDLAPAASQRRLSRGEGLAGRAWQEMAPVATDDAPAFETARGRRLSEYGLSTGLGFPVFVGERLAAVVTLIG</sequence>
<organism evidence="2 3">
    <name type="scientific">Pirellulimonas nuda</name>
    <dbReference type="NCBI Taxonomy" id="2528009"/>
    <lineage>
        <taxon>Bacteria</taxon>
        <taxon>Pseudomonadati</taxon>
        <taxon>Planctomycetota</taxon>
        <taxon>Planctomycetia</taxon>
        <taxon>Pirellulales</taxon>
        <taxon>Lacipirellulaceae</taxon>
        <taxon>Pirellulimonas</taxon>
    </lineage>
</organism>
<reference evidence="2 3" key="1">
    <citation type="submission" date="2019-02" db="EMBL/GenBank/DDBJ databases">
        <title>Deep-cultivation of Planctomycetes and their phenomic and genomic characterization uncovers novel biology.</title>
        <authorList>
            <person name="Wiegand S."/>
            <person name="Jogler M."/>
            <person name="Boedeker C."/>
            <person name="Pinto D."/>
            <person name="Vollmers J."/>
            <person name="Rivas-Marin E."/>
            <person name="Kohn T."/>
            <person name="Peeters S.H."/>
            <person name="Heuer A."/>
            <person name="Rast P."/>
            <person name="Oberbeckmann S."/>
            <person name="Bunk B."/>
            <person name="Jeske O."/>
            <person name="Meyerdierks A."/>
            <person name="Storesund J.E."/>
            <person name="Kallscheuer N."/>
            <person name="Luecker S."/>
            <person name="Lage O.M."/>
            <person name="Pohl T."/>
            <person name="Merkel B.J."/>
            <person name="Hornburger P."/>
            <person name="Mueller R.-W."/>
            <person name="Bruemmer F."/>
            <person name="Labrenz M."/>
            <person name="Spormann A.M."/>
            <person name="Op den Camp H."/>
            <person name="Overmann J."/>
            <person name="Amann R."/>
            <person name="Jetten M.S.M."/>
            <person name="Mascher T."/>
            <person name="Medema M.H."/>
            <person name="Devos D.P."/>
            <person name="Kaster A.-K."/>
            <person name="Ovreas L."/>
            <person name="Rohde M."/>
            <person name="Galperin M.Y."/>
            <person name="Jogler C."/>
        </authorList>
    </citation>
    <scope>NUCLEOTIDE SEQUENCE [LARGE SCALE GENOMIC DNA]</scope>
    <source>
        <strain evidence="2 3">Pla175</strain>
    </source>
</reference>
<dbReference type="Pfam" id="PF13185">
    <property type="entry name" value="GAF_2"/>
    <property type="match status" value="1"/>
</dbReference>
<dbReference type="Gene3D" id="3.30.450.40">
    <property type="match status" value="2"/>
</dbReference>
<evidence type="ECO:0000313" key="3">
    <source>
        <dbReference type="Proteomes" id="UP000317429"/>
    </source>
</evidence>
<dbReference type="AlphaFoldDB" id="A0A518DG95"/>
<dbReference type="InterPro" id="IPR003018">
    <property type="entry name" value="GAF"/>
</dbReference>
<evidence type="ECO:0000313" key="2">
    <source>
        <dbReference type="EMBL" id="QDU90452.1"/>
    </source>
</evidence>
<evidence type="ECO:0000259" key="1">
    <source>
        <dbReference type="Pfam" id="PF13185"/>
    </source>
</evidence>
<dbReference type="SUPFAM" id="SSF55781">
    <property type="entry name" value="GAF domain-like"/>
    <property type="match status" value="2"/>
</dbReference>
<keyword evidence="3" id="KW-1185">Reference proteome</keyword>
<proteinExistence type="predicted"/>
<dbReference type="EMBL" id="CP036291">
    <property type="protein sequence ID" value="QDU90452.1"/>
    <property type="molecule type" value="Genomic_DNA"/>
</dbReference>
<feature type="domain" description="GAF" evidence="1">
    <location>
        <begin position="22"/>
        <end position="109"/>
    </location>
</feature>
<dbReference type="KEGG" id="pnd:Pla175_38560"/>
<accession>A0A518DG95</accession>
<gene>
    <name evidence="2" type="ORF">Pla175_38560</name>
</gene>
<dbReference type="RefSeq" id="WP_197526993.1">
    <property type="nucleotide sequence ID" value="NZ_CP036291.1"/>
</dbReference>
<name>A0A518DG95_9BACT</name>
<dbReference type="Proteomes" id="UP000317429">
    <property type="component" value="Chromosome"/>
</dbReference>
<dbReference type="InterPro" id="IPR029016">
    <property type="entry name" value="GAF-like_dom_sf"/>
</dbReference>